<keyword evidence="2" id="KW-1185">Reference proteome</keyword>
<dbReference type="KEGG" id="paro:CUV01_01715"/>
<gene>
    <name evidence="1" type="ORF">CUV01_01715</name>
</gene>
<evidence type="ECO:0008006" key="3">
    <source>
        <dbReference type="Google" id="ProtNLM"/>
    </source>
</evidence>
<protein>
    <recommendedName>
        <fullName evidence="3">GNAT family N-acetyltransferase</fullName>
    </recommendedName>
</protein>
<dbReference type="RefSeq" id="WP_101458961.1">
    <property type="nucleotide sequence ID" value="NZ_CP025408.1"/>
</dbReference>
<evidence type="ECO:0000313" key="2">
    <source>
        <dbReference type="Proteomes" id="UP000233742"/>
    </source>
</evidence>
<dbReference type="Proteomes" id="UP000233742">
    <property type="component" value="Chromosome"/>
</dbReference>
<evidence type="ECO:0000313" key="1">
    <source>
        <dbReference type="EMBL" id="AUH32283.1"/>
    </source>
</evidence>
<accession>A0A2K9EBJ4</accession>
<proteinExistence type="predicted"/>
<name>A0A2K9EBJ4_9RHOB</name>
<organism evidence="1 2">
    <name type="scientific">Paracoccus tegillarcae</name>
    <dbReference type="NCBI Taxonomy" id="1529068"/>
    <lineage>
        <taxon>Bacteria</taxon>
        <taxon>Pseudomonadati</taxon>
        <taxon>Pseudomonadota</taxon>
        <taxon>Alphaproteobacteria</taxon>
        <taxon>Rhodobacterales</taxon>
        <taxon>Paracoccaceae</taxon>
        <taxon>Paracoccus</taxon>
    </lineage>
</organism>
<reference evidence="1 2" key="1">
    <citation type="submission" date="2017-12" db="EMBL/GenBank/DDBJ databases">
        <authorList>
            <person name="Hurst M.R.H."/>
        </authorList>
    </citation>
    <scope>NUCLEOTIDE SEQUENCE [LARGE SCALE GENOMIC DNA]</scope>
    <source>
        <strain evidence="1 2">BM15</strain>
    </source>
</reference>
<dbReference type="AlphaFoldDB" id="A0A2K9EBJ4"/>
<dbReference type="OrthoDB" id="7854578at2"/>
<dbReference type="EMBL" id="CP025408">
    <property type="protein sequence ID" value="AUH32283.1"/>
    <property type="molecule type" value="Genomic_DNA"/>
</dbReference>
<sequence>MDFERLTLENESEILALLQDVWPRLYGATGCPQFSADYLRWLYGGPDCSRHLLLGCREKGRLVGLKAYLSRDLLLDGQARSASLSTHLTIRPDLDPASRLAIAAELSRLHPLTNDGAHDQRDALLAFFEGNKTLVRNITRMAMQQKLNLVSLPFTQAIVNVRKVNAAAAEFDNVSVRQIQLAGVREMVSRLLSIAPESQLVWCPTNAMRIHHLSQAPGSLVLIAENDQGQVDGLLGGYRMDWLKNGSVTQMFIIESLITSGTATSAKLLAEAAQYSAMQGFRGVVIENSTMIEAADARRLGIMPTQREMILAVRSRLPLPDPIKSFSLDVK</sequence>